<evidence type="ECO:0000313" key="2">
    <source>
        <dbReference type="Proteomes" id="UP000297299"/>
    </source>
</evidence>
<proteinExistence type="predicted"/>
<organism evidence="1 2">
    <name type="scientific">Botryotinia calthae</name>
    <dbReference type="NCBI Taxonomy" id="38488"/>
    <lineage>
        <taxon>Eukaryota</taxon>
        <taxon>Fungi</taxon>
        <taxon>Dikarya</taxon>
        <taxon>Ascomycota</taxon>
        <taxon>Pezizomycotina</taxon>
        <taxon>Leotiomycetes</taxon>
        <taxon>Helotiales</taxon>
        <taxon>Sclerotiniaceae</taxon>
        <taxon>Botryotinia</taxon>
    </lineage>
</organism>
<sequence>MPLLALANELLNAIIEFSDFSDARELCKTCHLLNTLATPYLYSTITLDEKSEVNSPESPCPYFFLRTIVNRPDLAKFPKTFKCVWLLRVDLEKIWRTFHRNLGDTNPAPDLWDLVLTKVNEASASKKQAKLWHTAIMGLRYSRAPGSDGVFAFIACLLPNLKEIQMSEGTFNRGGNAGSIDPTAKFFAPLFARAVALQIKQRASEHEISPYSMSNVTSMSIKNISHENVPLSKIVHRLELLSIKKFVVQDANDFFPATSFSIPETFTSRVEDLRFERSVLHAENFRKSWAPDHHFAGLMASKETLEFIEARVSKEYINYYLLDIVFVSRPCSFANFTESKEIVVSAGLVLYDRIGGITTKNTKTDHTGAFLQRIPRSLQKLTLKDCYYYNHEASAFFSKYNTNLIMASVEIDGNSAYGTSSSILNKYEGLFTAEMPPRSSCA</sequence>
<gene>
    <name evidence="1" type="ORF">BOTCAL_0010g00590</name>
</gene>
<dbReference type="Proteomes" id="UP000297299">
    <property type="component" value="Unassembled WGS sequence"/>
</dbReference>
<accession>A0A4Y8DGP0</accession>
<dbReference type="OrthoDB" id="2520703at2759"/>
<evidence type="ECO:0000313" key="1">
    <source>
        <dbReference type="EMBL" id="TEY85918.1"/>
    </source>
</evidence>
<comment type="caution">
    <text evidence="1">The sequence shown here is derived from an EMBL/GenBank/DDBJ whole genome shotgun (WGS) entry which is preliminary data.</text>
</comment>
<dbReference type="AlphaFoldDB" id="A0A4Y8DGP0"/>
<reference evidence="1 2" key="1">
    <citation type="submission" date="2017-11" db="EMBL/GenBank/DDBJ databases">
        <title>Comparative genomics of Botrytis spp.</title>
        <authorList>
            <person name="Valero-Jimenez C.A."/>
            <person name="Tapia P."/>
            <person name="Veloso J."/>
            <person name="Silva-Moreno E."/>
            <person name="Staats M."/>
            <person name="Valdes J.H."/>
            <person name="Van Kan J.A.L."/>
        </authorList>
    </citation>
    <scope>NUCLEOTIDE SEQUENCE [LARGE SCALE GENOMIC DNA]</scope>
    <source>
        <strain evidence="1 2">MUCL2830</strain>
    </source>
</reference>
<protein>
    <submittedName>
        <fullName evidence="1">Uncharacterized protein</fullName>
    </submittedName>
</protein>
<dbReference type="EMBL" id="PHWZ01000010">
    <property type="protein sequence ID" value="TEY85918.1"/>
    <property type="molecule type" value="Genomic_DNA"/>
</dbReference>
<name>A0A4Y8DGP0_9HELO</name>
<keyword evidence="2" id="KW-1185">Reference proteome</keyword>